<dbReference type="Gene3D" id="3.40.50.1820">
    <property type="entry name" value="alpha/beta hydrolase"/>
    <property type="match status" value="1"/>
</dbReference>
<dbReference type="PANTHER" id="PTHR23024:SF212">
    <property type="entry name" value="CARBOXYLESTERASE 9-RELATED"/>
    <property type="match status" value="1"/>
</dbReference>
<feature type="domain" description="Alpha/beta hydrolase fold-3" evidence="2">
    <location>
        <begin position="2"/>
        <end position="129"/>
    </location>
</feature>
<gene>
    <name evidence="3" type="ORF">L1049_018802</name>
</gene>
<reference evidence="3 4" key="1">
    <citation type="journal article" date="2024" name="Plant J.">
        <title>Genome sequences and population genomics reveal climatic adaptation and genomic divergence between two closely related sweetgum species.</title>
        <authorList>
            <person name="Xu W.Q."/>
            <person name="Ren C.Q."/>
            <person name="Zhang X.Y."/>
            <person name="Comes H.P."/>
            <person name="Liu X.H."/>
            <person name="Li Y.G."/>
            <person name="Kettle C.J."/>
            <person name="Jalonen R."/>
            <person name="Gaisberger H."/>
            <person name="Ma Y.Z."/>
            <person name="Qiu Y.X."/>
        </authorList>
    </citation>
    <scope>NUCLEOTIDE SEQUENCE [LARGE SCALE GENOMIC DNA]</scope>
    <source>
        <strain evidence="3">Hangzhou</strain>
    </source>
</reference>
<protein>
    <recommendedName>
        <fullName evidence="2">Alpha/beta hydrolase fold-3 domain-containing protein</fullName>
    </recommendedName>
</protein>
<keyword evidence="4" id="KW-1185">Reference proteome</keyword>
<dbReference type="PANTHER" id="PTHR23024">
    <property type="entry name" value="ARYLACETAMIDE DEACETYLASE"/>
    <property type="match status" value="1"/>
</dbReference>
<dbReference type="InterPro" id="IPR029058">
    <property type="entry name" value="AB_hydrolase_fold"/>
</dbReference>
<evidence type="ECO:0000313" key="3">
    <source>
        <dbReference type="EMBL" id="KAK9273988.1"/>
    </source>
</evidence>
<sequence>MVFHTALRALELELEPVNMAGFVMNQPMFGGKRRTRSEIKFATDQLVPLPALDLTWELALPVGADRDHVYCNPVVDGPHRRKVPLLGRFLVIGFEGDPMFDRQQEFVKMLVLCGVRVMAKLDEIGFHGIDLVDPRRARIIMSLIKDFVRR</sequence>
<name>A0AAP0RBZ9_LIQFO</name>
<dbReference type="InterPro" id="IPR050466">
    <property type="entry name" value="Carboxylest/Gibb_receptor"/>
</dbReference>
<comment type="similarity">
    <text evidence="1">Belongs to the 'GDXG' lipolytic enzyme family.</text>
</comment>
<evidence type="ECO:0000256" key="1">
    <source>
        <dbReference type="ARBA" id="ARBA00010515"/>
    </source>
</evidence>
<organism evidence="3 4">
    <name type="scientific">Liquidambar formosana</name>
    <name type="common">Formosan gum</name>
    <dbReference type="NCBI Taxonomy" id="63359"/>
    <lineage>
        <taxon>Eukaryota</taxon>
        <taxon>Viridiplantae</taxon>
        <taxon>Streptophyta</taxon>
        <taxon>Embryophyta</taxon>
        <taxon>Tracheophyta</taxon>
        <taxon>Spermatophyta</taxon>
        <taxon>Magnoliopsida</taxon>
        <taxon>eudicotyledons</taxon>
        <taxon>Gunneridae</taxon>
        <taxon>Pentapetalae</taxon>
        <taxon>Saxifragales</taxon>
        <taxon>Altingiaceae</taxon>
        <taxon>Liquidambar</taxon>
    </lineage>
</organism>
<dbReference type="Pfam" id="PF07859">
    <property type="entry name" value="Abhydrolase_3"/>
    <property type="match status" value="1"/>
</dbReference>
<dbReference type="AlphaFoldDB" id="A0AAP0RBZ9"/>
<evidence type="ECO:0000313" key="4">
    <source>
        <dbReference type="Proteomes" id="UP001415857"/>
    </source>
</evidence>
<accession>A0AAP0RBZ9</accession>
<comment type="caution">
    <text evidence="3">The sequence shown here is derived from an EMBL/GenBank/DDBJ whole genome shotgun (WGS) entry which is preliminary data.</text>
</comment>
<evidence type="ECO:0000259" key="2">
    <source>
        <dbReference type="Pfam" id="PF07859"/>
    </source>
</evidence>
<dbReference type="GO" id="GO:0016787">
    <property type="term" value="F:hydrolase activity"/>
    <property type="evidence" value="ECO:0007669"/>
    <property type="project" value="InterPro"/>
</dbReference>
<dbReference type="SUPFAM" id="SSF53474">
    <property type="entry name" value="alpha/beta-Hydrolases"/>
    <property type="match status" value="1"/>
</dbReference>
<proteinExistence type="inferred from homology"/>
<dbReference type="Proteomes" id="UP001415857">
    <property type="component" value="Unassembled WGS sequence"/>
</dbReference>
<dbReference type="EMBL" id="JBBPBK010000012">
    <property type="protein sequence ID" value="KAK9273988.1"/>
    <property type="molecule type" value="Genomic_DNA"/>
</dbReference>
<dbReference type="InterPro" id="IPR013094">
    <property type="entry name" value="AB_hydrolase_3"/>
</dbReference>